<dbReference type="CDD" id="cd22359">
    <property type="entry name" value="SfsA-like_bacterial"/>
    <property type="match status" value="1"/>
</dbReference>
<dbReference type="NCBIfam" id="TIGR00230">
    <property type="entry name" value="sfsA"/>
    <property type="match status" value="1"/>
</dbReference>
<dbReference type="HAMAP" id="MF_00095">
    <property type="entry name" value="SfsA"/>
    <property type="match status" value="1"/>
</dbReference>
<dbReference type="EMBL" id="CP115667">
    <property type="protein sequence ID" value="WBW49944.1"/>
    <property type="molecule type" value="Genomic_DNA"/>
</dbReference>
<dbReference type="Pfam" id="PF17746">
    <property type="entry name" value="SfsA_N"/>
    <property type="match status" value="1"/>
</dbReference>
<name>A0ABY7QT42_9FIRM</name>
<evidence type="ECO:0000313" key="5">
    <source>
        <dbReference type="Proteomes" id="UP001210339"/>
    </source>
</evidence>
<dbReference type="PANTHER" id="PTHR30545:SF2">
    <property type="entry name" value="SUGAR FERMENTATION STIMULATION PROTEIN A"/>
    <property type="match status" value="1"/>
</dbReference>
<dbReference type="InterPro" id="IPR005224">
    <property type="entry name" value="SfsA"/>
</dbReference>
<comment type="similarity">
    <text evidence="1">Belongs to the SfsA family.</text>
</comment>
<evidence type="ECO:0000256" key="1">
    <source>
        <dbReference type="HAMAP-Rule" id="MF_00095"/>
    </source>
</evidence>
<proteinExistence type="inferred from homology"/>
<dbReference type="Pfam" id="PF03749">
    <property type="entry name" value="SfsA"/>
    <property type="match status" value="1"/>
</dbReference>
<organism evidence="4 5">
    <name type="scientific">Peptoniphilus equinus</name>
    <dbReference type="NCBI Taxonomy" id="3016343"/>
    <lineage>
        <taxon>Bacteria</taxon>
        <taxon>Bacillati</taxon>
        <taxon>Bacillota</taxon>
        <taxon>Tissierellia</taxon>
        <taxon>Tissierellales</taxon>
        <taxon>Peptoniphilaceae</taxon>
        <taxon>Peptoniphilus</taxon>
    </lineage>
</organism>
<dbReference type="RefSeq" id="WP_271191475.1">
    <property type="nucleotide sequence ID" value="NZ_CP115667.1"/>
</dbReference>
<dbReference type="PANTHER" id="PTHR30545">
    <property type="entry name" value="SUGAR FERMENTATION STIMULATION PROTEIN A"/>
    <property type="match status" value="1"/>
</dbReference>
<dbReference type="Proteomes" id="UP001210339">
    <property type="component" value="Chromosome"/>
</dbReference>
<dbReference type="Gene3D" id="2.40.50.580">
    <property type="match status" value="1"/>
</dbReference>
<dbReference type="Gene3D" id="3.40.1350.60">
    <property type="match status" value="1"/>
</dbReference>
<gene>
    <name evidence="1 4" type="primary">sfsA</name>
    <name evidence="4" type="ORF">O6R05_08050</name>
</gene>
<protein>
    <recommendedName>
        <fullName evidence="1">Sugar fermentation stimulation protein homolog</fullName>
    </recommendedName>
</protein>
<evidence type="ECO:0000259" key="2">
    <source>
        <dbReference type="Pfam" id="PF03749"/>
    </source>
</evidence>
<feature type="domain" description="SfsA N-terminal OB" evidence="3">
    <location>
        <begin position="12"/>
        <end position="77"/>
    </location>
</feature>
<evidence type="ECO:0000259" key="3">
    <source>
        <dbReference type="Pfam" id="PF17746"/>
    </source>
</evidence>
<reference evidence="4 5" key="1">
    <citation type="submission" date="2023-01" db="EMBL/GenBank/DDBJ databases">
        <authorList>
            <person name="Lee S.H."/>
            <person name="Jung H.S."/>
            <person name="Yun J.U."/>
        </authorList>
    </citation>
    <scope>NUCLEOTIDE SEQUENCE [LARGE SCALE GENOMIC DNA]</scope>
    <source>
        <strain evidence="4 5">CBA3646</strain>
    </source>
</reference>
<dbReference type="InterPro" id="IPR041465">
    <property type="entry name" value="SfsA_N"/>
</dbReference>
<sequence>MKYHRTSTATFIRRLNRFIAEVKLEDAVIQVHVPNTGRCRELFLEGTPVVLEHAATSNRRTAYSLVSVYKGDRLINIDAQGPNKIVEEALNAGQILSQVKHLHLARERTEGDSRFDFYYEGIKEDTPVRGYIEVKGVTLEVENRAYFPDAPTLRGLKHLVGLSRLAEEGFENYVIFCIQMEGVVSFSPNTLMQPAFTKALKAMADTVGILAFDCHVTADDVTLKDAVPVMWD</sequence>
<keyword evidence="5" id="KW-1185">Reference proteome</keyword>
<feature type="domain" description="Sugar fermentation stimulation protein C-terminal" evidence="2">
    <location>
        <begin position="82"/>
        <end position="219"/>
    </location>
</feature>
<evidence type="ECO:0000313" key="4">
    <source>
        <dbReference type="EMBL" id="WBW49944.1"/>
    </source>
</evidence>
<accession>A0ABY7QT42</accession>
<dbReference type="InterPro" id="IPR040452">
    <property type="entry name" value="SfsA_C"/>
</dbReference>